<feature type="transmembrane region" description="Helical" evidence="1">
    <location>
        <begin position="6"/>
        <end position="24"/>
    </location>
</feature>
<protein>
    <submittedName>
        <fullName evidence="3">DUF58 domain-containing protein</fullName>
    </submittedName>
</protein>
<evidence type="ECO:0000256" key="1">
    <source>
        <dbReference type="SAM" id="Phobius"/>
    </source>
</evidence>
<feature type="domain" description="DUF58" evidence="2">
    <location>
        <begin position="185"/>
        <end position="346"/>
    </location>
</feature>
<dbReference type="InterPro" id="IPR002881">
    <property type="entry name" value="DUF58"/>
</dbReference>
<name>A0ABW0VUM7_9BACL</name>
<keyword evidence="1" id="KW-0812">Transmembrane</keyword>
<organism evidence="3 4">
    <name type="scientific">Paenibacillus solisilvae</name>
    <dbReference type="NCBI Taxonomy" id="2486751"/>
    <lineage>
        <taxon>Bacteria</taxon>
        <taxon>Bacillati</taxon>
        <taxon>Bacillota</taxon>
        <taxon>Bacilli</taxon>
        <taxon>Bacillales</taxon>
        <taxon>Paenibacillaceae</taxon>
        <taxon>Paenibacillus</taxon>
    </lineage>
</organism>
<reference evidence="4" key="1">
    <citation type="journal article" date="2019" name="Int. J. Syst. Evol. Microbiol.">
        <title>The Global Catalogue of Microorganisms (GCM) 10K type strain sequencing project: providing services to taxonomists for standard genome sequencing and annotation.</title>
        <authorList>
            <consortium name="The Broad Institute Genomics Platform"/>
            <consortium name="The Broad Institute Genome Sequencing Center for Infectious Disease"/>
            <person name="Wu L."/>
            <person name="Ma J."/>
        </authorList>
    </citation>
    <scope>NUCLEOTIDE SEQUENCE [LARGE SCALE GENOMIC DNA]</scope>
    <source>
        <strain evidence="4">CGMCC 1.3240</strain>
    </source>
</reference>
<dbReference type="EMBL" id="JBHSOW010000016">
    <property type="protein sequence ID" value="MFC5648489.1"/>
    <property type="molecule type" value="Genomic_DNA"/>
</dbReference>
<dbReference type="PANTHER" id="PTHR34351">
    <property type="entry name" value="SLR1927 PROTEIN-RELATED"/>
    <property type="match status" value="1"/>
</dbReference>
<evidence type="ECO:0000313" key="3">
    <source>
        <dbReference type="EMBL" id="MFC5648489.1"/>
    </source>
</evidence>
<sequence>MGIHWYILSAIVVIMVQRFVFRQFGMKKLSYERSFSVNRCFEGDHIEMIEKLTNRKGLPVPWLRVESLVHTGLKFQSDANFDVSNGQFYQNHKSLFSLRGNRQLTRRHAVQCVQRGCYRLTGASLTYGDLFGMFSSWTAVPLKEELIVYPQPADYSELLLPSRSYQGDITVRRWIVEDPFTISGVRDYHSGDSLKTINWNATARAGKLQVHRRDFTADYRIMVLLNVEDHELMWEVVNQTAVIEQGIRLAAALVQYAAEQGLETGFASNGHDLDVPGTAIYVERGNGNEHLLQIFEQMAKLAIIRAVPFDVLMEQMAEQWRDEDSFDIVLISAFMSEKIERAADKLRSDGHSVDWMPIPSQAGETA</sequence>
<comment type="caution">
    <text evidence="3">The sequence shown here is derived from an EMBL/GenBank/DDBJ whole genome shotgun (WGS) entry which is preliminary data.</text>
</comment>
<keyword evidence="1" id="KW-0472">Membrane</keyword>
<dbReference type="RefSeq" id="WP_379186945.1">
    <property type="nucleotide sequence ID" value="NZ_JBHSOW010000016.1"/>
</dbReference>
<keyword evidence="4" id="KW-1185">Reference proteome</keyword>
<dbReference type="PANTHER" id="PTHR34351:SF2">
    <property type="entry name" value="DUF58 DOMAIN-CONTAINING PROTEIN"/>
    <property type="match status" value="1"/>
</dbReference>
<dbReference type="Proteomes" id="UP001596047">
    <property type="component" value="Unassembled WGS sequence"/>
</dbReference>
<accession>A0ABW0VUM7</accession>
<proteinExistence type="predicted"/>
<evidence type="ECO:0000313" key="4">
    <source>
        <dbReference type="Proteomes" id="UP001596047"/>
    </source>
</evidence>
<dbReference type="Pfam" id="PF01882">
    <property type="entry name" value="DUF58"/>
    <property type="match status" value="1"/>
</dbReference>
<gene>
    <name evidence="3" type="ORF">ACFPYJ_04985</name>
</gene>
<keyword evidence="1" id="KW-1133">Transmembrane helix</keyword>
<evidence type="ECO:0000259" key="2">
    <source>
        <dbReference type="Pfam" id="PF01882"/>
    </source>
</evidence>